<comment type="caution">
    <text evidence="2">The sequence shown here is derived from an EMBL/GenBank/DDBJ whole genome shotgun (WGS) entry which is preliminary data.</text>
</comment>
<organism evidence="2 3">
    <name type="scientific">Sporosarcina psychrophila</name>
    <name type="common">Bacillus psychrophilus</name>
    <dbReference type="NCBI Taxonomy" id="1476"/>
    <lineage>
        <taxon>Bacteria</taxon>
        <taxon>Bacillati</taxon>
        <taxon>Bacillota</taxon>
        <taxon>Bacilli</taxon>
        <taxon>Bacillales</taxon>
        <taxon>Caryophanaceae</taxon>
        <taxon>Sporosarcina</taxon>
    </lineage>
</organism>
<sequence length="319" mass="36329">MEVLIDNKDGVVWDMPVSSIEWKTERIGKAGTLDAKLVIEDPLKYPINNGSIIRVMDGKQKVFYGYVFESGYTRSGEVSVKAFDQLRYMMSNDTFVIKSTTASAAIKKIATDLGLKVGVFEDTGYTVPGIVEEDKKALDVALKFLDSTLIATNRNFVLFDDFGALSLKNIKNMMIKADDFYIGEDSLLFDFDYNKSIDKETYNRIKLVHDDEKKSKREVYIAQDSASMAKFGRLQEFRKVDENMKPAQIKELAERMLKLRNRETKTLDLDCIGDWRVRAGSFVYIYIEKIGISEYFLVDECTHTWAGGLHVMNLGVKVI</sequence>
<dbReference type="RefSeq" id="WP_354313555.1">
    <property type="nucleotide sequence ID" value="NZ_JBEPME010000004.1"/>
</dbReference>
<feature type="domain" description="YqbQ/XkdQ" evidence="1">
    <location>
        <begin position="20"/>
        <end position="317"/>
    </location>
</feature>
<dbReference type="EMBL" id="JBEPME010000004">
    <property type="protein sequence ID" value="MET3657822.1"/>
    <property type="molecule type" value="Genomic_DNA"/>
</dbReference>
<dbReference type="SUPFAM" id="SSF69279">
    <property type="entry name" value="Phage tail proteins"/>
    <property type="match status" value="1"/>
</dbReference>
<evidence type="ECO:0000259" key="1">
    <source>
        <dbReference type="Pfam" id="PF24032"/>
    </source>
</evidence>
<dbReference type="Pfam" id="PF24032">
    <property type="entry name" value="YQBQ"/>
    <property type="match status" value="1"/>
</dbReference>
<name>A0ABV2K9R7_SPOPS</name>
<evidence type="ECO:0000313" key="3">
    <source>
        <dbReference type="Proteomes" id="UP001549104"/>
    </source>
</evidence>
<dbReference type="InterPro" id="IPR056937">
    <property type="entry name" value="YqbQ/XkdQ"/>
</dbReference>
<dbReference type="Proteomes" id="UP001549104">
    <property type="component" value="Unassembled WGS sequence"/>
</dbReference>
<keyword evidence="3" id="KW-1185">Reference proteome</keyword>
<evidence type="ECO:0000313" key="2">
    <source>
        <dbReference type="EMBL" id="MET3657822.1"/>
    </source>
</evidence>
<reference evidence="2 3" key="1">
    <citation type="submission" date="2024-06" db="EMBL/GenBank/DDBJ databases">
        <title>Sorghum-associated microbial communities from plants grown in Nebraska, USA.</title>
        <authorList>
            <person name="Schachtman D."/>
        </authorList>
    </citation>
    <scope>NUCLEOTIDE SEQUENCE [LARGE SCALE GENOMIC DNA]</scope>
    <source>
        <strain evidence="2 3">1288</strain>
    </source>
</reference>
<accession>A0ABV2K9R7</accession>
<gene>
    <name evidence="2" type="ORF">ABIC55_002919</name>
</gene>
<proteinExistence type="predicted"/>
<protein>
    <recommendedName>
        <fullName evidence="1">YqbQ/XkdQ domain-containing protein</fullName>
    </recommendedName>
</protein>